<keyword evidence="6" id="KW-0378">Hydrolase</keyword>
<dbReference type="InterPro" id="IPR011324">
    <property type="entry name" value="Cytotoxic_necrot_fac-like_cat"/>
</dbReference>
<comment type="catalytic activity">
    <reaction evidence="11">
        <text>S-methyl-5'-thioadenosine + phosphate = 5-(methylsulfanyl)-alpha-D-ribose 1-phosphate + adenine</text>
        <dbReference type="Rhea" id="RHEA:11852"/>
        <dbReference type="ChEBI" id="CHEBI:16708"/>
        <dbReference type="ChEBI" id="CHEBI:17509"/>
        <dbReference type="ChEBI" id="CHEBI:43474"/>
        <dbReference type="ChEBI" id="CHEBI:58533"/>
        <dbReference type="EC" id="2.4.2.28"/>
    </reaction>
    <physiologicalReaction direction="left-to-right" evidence="11">
        <dbReference type="Rhea" id="RHEA:11853"/>
    </physiologicalReaction>
</comment>
<evidence type="ECO:0000256" key="9">
    <source>
        <dbReference type="ARBA" id="ARBA00047989"/>
    </source>
</evidence>
<dbReference type="RefSeq" id="WP_344990572.1">
    <property type="nucleotide sequence ID" value="NZ_BAAAXV010000005.1"/>
</dbReference>
<keyword evidence="13" id="KW-1185">Reference proteome</keyword>
<comment type="catalytic activity">
    <reaction evidence="1">
        <text>inosine + phosphate = alpha-D-ribose 1-phosphate + hypoxanthine</text>
        <dbReference type="Rhea" id="RHEA:27646"/>
        <dbReference type="ChEBI" id="CHEBI:17368"/>
        <dbReference type="ChEBI" id="CHEBI:17596"/>
        <dbReference type="ChEBI" id="CHEBI:43474"/>
        <dbReference type="ChEBI" id="CHEBI:57720"/>
        <dbReference type="EC" id="2.4.2.1"/>
    </reaction>
    <physiologicalReaction direction="left-to-right" evidence="1">
        <dbReference type="Rhea" id="RHEA:27647"/>
    </physiologicalReaction>
</comment>
<evidence type="ECO:0000256" key="5">
    <source>
        <dbReference type="ARBA" id="ARBA00022723"/>
    </source>
</evidence>
<protein>
    <submittedName>
        <fullName evidence="12">Polyphenol oxidase family protein</fullName>
    </submittedName>
</protein>
<evidence type="ECO:0000256" key="11">
    <source>
        <dbReference type="ARBA" id="ARBA00049893"/>
    </source>
</evidence>
<keyword evidence="7" id="KW-0862">Zinc</keyword>
<keyword evidence="8" id="KW-0186">Copper</keyword>
<reference evidence="12 13" key="1">
    <citation type="submission" date="2024-09" db="EMBL/GenBank/DDBJ databases">
        <authorList>
            <person name="Sun Q."/>
            <person name="Mori K."/>
        </authorList>
    </citation>
    <scope>NUCLEOTIDE SEQUENCE [LARGE SCALE GENOMIC DNA]</scope>
    <source>
        <strain evidence="12 13">JCM 3143</strain>
    </source>
</reference>
<comment type="caution">
    <text evidence="12">The sequence shown here is derived from an EMBL/GenBank/DDBJ whole genome shotgun (WGS) entry which is preliminary data.</text>
</comment>
<dbReference type="PANTHER" id="PTHR30616:SF2">
    <property type="entry name" value="PURINE NUCLEOSIDE PHOSPHORYLASE LACC1"/>
    <property type="match status" value="1"/>
</dbReference>
<dbReference type="SUPFAM" id="SSF64438">
    <property type="entry name" value="CNF1/YfiH-like putative cysteine hydrolases"/>
    <property type="match status" value="1"/>
</dbReference>
<evidence type="ECO:0000256" key="7">
    <source>
        <dbReference type="ARBA" id="ARBA00022833"/>
    </source>
</evidence>
<dbReference type="PANTHER" id="PTHR30616">
    <property type="entry name" value="UNCHARACTERIZED PROTEIN YFIH"/>
    <property type="match status" value="1"/>
</dbReference>
<evidence type="ECO:0000313" key="13">
    <source>
        <dbReference type="Proteomes" id="UP001589532"/>
    </source>
</evidence>
<dbReference type="InterPro" id="IPR003730">
    <property type="entry name" value="Cu_polyphenol_OxRdtase"/>
</dbReference>
<evidence type="ECO:0000256" key="1">
    <source>
        <dbReference type="ARBA" id="ARBA00000553"/>
    </source>
</evidence>
<dbReference type="EMBL" id="JBHMBW010000049">
    <property type="protein sequence ID" value="MFB9628642.1"/>
    <property type="molecule type" value="Genomic_DNA"/>
</dbReference>
<dbReference type="Gene3D" id="3.60.140.10">
    <property type="entry name" value="CNF1/YfiH-like putative cysteine hydrolases"/>
    <property type="match status" value="1"/>
</dbReference>
<evidence type="ECO:0000256" key="10">
    <source>
        <dbReference type="ARBA" id="ARBA00048968"/>
    </source>
</evidence>
<organism evidence="12 13">
    <name type="scientific">Nonomuraea helvata</name>
    <dbReference type="NCBI Taxonomy" id="37484"/>
    <lineage>
        <taxon>Bacteria</taxon>
        <taxon>Bacillati</taxon>
        <taxon>Actinomycetota</taxon>
        <taxon>Actinomycetes</taxon>
        <taxon>Streptosporangiales</taxon>
        <taxon>Streptosporangiaceae</taxon>
        <taxon>Nonomuraea</taxon>
    </lineage>
</organism>
<gene>
    <name evidence="12" type="ORF">ACFFSA_36680</name>
</gene>
<evidence type="ECO:0000313" key="12">
    <source>
        <dbReference type="EMBL" id="MFB9628642.1"/>
    </source>
</evidence>
<dbReference type="CDD" id="cd16833">
    <property type="entry name" value="YfiH"/>
    <property type="match status" value="1"/>
</dbReference>
<proteinExistence type="inferred from homology"/>
<comment type="catalytic activity">
    <reaction evidence="10">
        <text>adenosine + phosphate = alpha-D-ribose 1-phosphate + adenine</text>
        <dbReference type="Rhea" id="RHEA:27642"/>
        <dbReference type="ChEBI" id="CHEBI:16335"/>
        <dbReference type="ChEBI" id="CHEBI:16708"/>
        <dbReference type="ChEBI" id="CHEBI:43474"/>
        <dbReference type="ChEBI" id="CHEBI:57720"/>
        <dbReference type="EC" id="2.4.2.1"/>
    </reaction>
    <physiologicalReaction direction="left-to-right" evidence="10">
        <dbReference type="Rhea" id="RHEA:27643"/>
    </physiologicalReaction>
</comment>
<evidence type="ECO:0000256" key="3">
    <source>
        <dbReference type="ARBA" id="ARBA00007353"/>
    </source>
</evidence>
<evidence type="ECO:0000256" key="8">
    <source>
        <dbReference type="ARBA" id="ARBA00023008"/>
    </source>
</evidence>
<sequence length="237" mass="24508">MITLTAGGVRMAFTDRHAGVSLSPAEVLRLGTRAADAVRRRRRADVARGFGLSPDRVVFLRQVHGADVSHVTGPFLDTPPALDGAWTDRAGLAIAVLVADCAPVLLADPVAGLVGAAHAGRMGIAAGVVSALVAAMEKGGAVPSRMTALIGPAACVLCYEVSVEIREVTAAAVPEAWGTTRRGTPGVDLRAAVAGQLSRSGVGDVRHDGRCTVESADLYSYRREGPTGDFAGYVWRA</sequence>
<keyword evidence="4" id="KW-0808">Transferase</keyword>
<dbReference type="InterPro" id="IPR038371">
    <property type="entry name" value="Cu_polyphenol_OxRdtase_sf"/>
</dbReference>
<evidence type="ECO:0000256" key="4">
    <source>
        <dbReference type="ARBA" id="ARBA00022679"/>
    </source>
</evidence>
<accession>A0ABV5SAB2</accession>
<keyword evidence="5" id="KW-0479">Metal-binding</keyword>
<comment type="function">
    <text evidence="2">Purine nucleoside enzyme that catalyzes the phosphorolysis of adenosine and inosine nucleosides, yielding D-ribose 1-phosphate and the respective free bases, adenine and hypoxanthine. Also catalyzes the phosphorolysis of S-methyl-5'-thioadenosine into adenine and S-methyl-5-thio-alpha-D-ribose 1-phosphate. Also has adenosine deaminase activity.</text>
</comment>
<name>A0ABV5SAB2_9ACTN</name>
<comment type="similarity">
    <text evidence="3">Belongs to the purine nucleoside phosphorylase YfiH/LACC1 family.</text>
</comment>
<evidence type="ECO:0000256" key="6">
    <source>
        <dbReference type="ARBA" id="ARBA00022801"/>
    </source>
</evidence>
<comment type="catalytic activity">
    <reaction evidence="9">
        <text>adenosine + H2O + H(+) = inosine + NH4(+)</text>
        <dbReference type="Rhea" id="RHEA:24408"/>
        <dbReference type="ChEBI" id="CHEBI:15377"/>
        <dbReference type="ChEBI" id="CHEBI:15378"/>
        <dbReference type="ChEBI" id="CHEBI:16335"/>
        <dbReference type="ChEBI" id="CHEBI:17596"/>
        <dbReference type="ChEBI" id="CHEBI:28938"/>
        <dbReference type="EC" id="3.5.4.4"/>
    </reaction>
    <physiologicalReaction direction="left-to-right" evidence="9">
        <dbReference type="Rhea" id="RHEA:24409"/>
    </physiologicalReaction>
</comment>
<dbReference type="Pfam" id="PF02578">
    <property type="entry name" value="Cu-oxidase_4"/>
    <property type="match status" value="1"/>
</dbReference>
<evidence type="ECO:0000256" key="2">
    <source>
        <dbReference type="ARBA" id="ARBA00003215"/>
    </source>
</evidence>
<dbReference type="Proteomes" id="UP001589532">
    <property type="component" value="Unassembled WGS sequence"/>
</dbReference>